<evidence type="ECO:0000259" key="3">
    <source>
        <dbReference type="Pfam" id="PF25540"/>
    </source>
</evidence>
<accession>A0AAF0Y0D4</accession>
<name>A0AAF0Y0D4_9TREE</name>
<evidence type="ECO:0000313" key="4">
    <source>
        <dbReference type="EMBL" id="WOO76817.1"/>
    </source>
</evidence>
<feature type="region of interest" description="Disordered" evidence="2">
    <location>
        <begin position="882"/>
        <end position="928"/>
    </location>
</feature>
<feature type="compositionally biased region" description="Low complexity" evidence="2">
    <location>
        <begin position="801"/>
        <end position="810"/>
    </location>
</feature>
<evidence type="ECO:0000256" key="2">
    <source>
        <dbReference type="SAM" id="MobiDB-lite"/>
    </source>
</evidence>
<dbReference type="PANTHER" id="PTHR37543:SF1">
    <property type="entry name" value="CCCH ZINC FINGER DNA BINDING PROTEIN (AFU_ORTHOLOGUE AFUA_5G12760)"/>
    <property type="match status" value="1"/>
</dbReference>
<feature type="compositionally biased region" description="Polar residues" evidence="2">
    <location>
        <begin position="640"/>
        <end position="651"/>
    </location>
</feature>
<dbReference type="InterPro" id="IPR057683">
    <property type="entry name" value="DUF7923"/>
</dbReference>
<dbReference type="Proteomes" id="UP000827549">
    <property type="component" value="Chromosome 1"/>
</dbReference>
<feature type="compositionally biased region" description="Pro residues" evidence="2">
    <location>
        <begin position="33"/>
        <end position="47"/>
    </location>
</feature>
<sequence length="928" mass="102041">MEATELPALPPSRPSSRARSPAAEDSSLRTAPPVSPPTPPTPVPATPPSNNHILTSSVDELQQLFARQLVGPSREMPGSPVLRRGPSPTIADVDVDGDDDEGAENAKKAPVVRLPPVEENSDTVAPVELAPLITTAEEGEEDGQDELAALVAECAAAQHAEVTDPASPVADDTATTPADLIVVAATERARTPSPAPTITSLMARAGLSPSSSGTSTPAALGTTLERLVSIEPLWLEFKSAFYRFENDLGGIASGVHKEIESHKCASGPPKEEETTARAASAELTAKVEQLELENYELQVCERKALEESAESKRLLEVFRTQLENVSKELQEVHGKCDQANKDLEEERSRHEAERKLREAMEKAKVESVADHARLNLKTVELGKRYVVLEHDLEMAHKENKSLQAQLGEATATAFVLVLVEAEARMFDPQLLRQGYYGGAQYADALKAGAEKLYSMMNPGECPRVVIVIYFDAATVADQLKEVGWVKNDNQIDDFLEGLSSWDLTTLSDVSGSFGASTKIKAQLGMLGSLYQCQMIVLVAGQDRKYIAKLDELGPDIKNKVTAIRSTPLGEAKNDPFRSLGDDRLYHMPTVFATSQAEWDSIRYRPAPRPAAPRSPTNTIYHNPQQTPQRHEEYSTPRPPSNQRMAQPTPANNYGYEPQPTPIPQHRSHQSQEYAPHHSADPRHDPRHDPHHDPRRERAQHGHDRSDTYYSRAYDGNDYDGNGHGYSTPSGYQPQRTPQPEPDRYQQRSPQPPRAEATSRPPWQEYRAFSQAVDSTRAQAQQHQQQSVNRPRSPHIIHRRPGSSMGGSPASSDERNPPLPHIPAAARTHVVRPPTWAAAGQDIARPQTSNSLISTMTGQGMGGGPPPNWRVNLTTYNQGYNHQVHYPSAQTQQGQGQQGAGGQYERYQRSNSSDERVKQWRASSDYSRS</sequence>
<evidence type="ECO:0000256" key="1">
    <source>
        <dbReference type="SAM" id="Coils"/>
    </source>
</evidence>
<keyword evidence="5" id="KW-1185">Reference proteome</keyword>
<proteinExistence type="predicted"/>
<organism evidence="4 5">
    <name type="scientific">Vanrija pseudolonga</name>
    <dbReference type="NCBI Taxonomy" id="143232"/>
    <lineage>
        <taxon>Eukaryota</taxon>
        <taxon>Fungi</taxon>
        <taxon>Dikarya</taxon>
        <taxon>Basidiomycota</taxon>
        <taxon>Agaricomycotina</taxon>
        <taxon>Tremellomycetes</taxon>
        <taxon>Trichosporonales</taxon>
        <taxon>Trichosporonaceae</taxon>
        <taxon>Vanrija</taxon>
    </lineage>
</organism>
<dbReference type="GeneID" id="87803691"/>
<dbReference type="AlphaFoldDB" id="A0AAF0Y0D4"/>
<feature type="region of interest" description="Disordered" evidence="2">
    <location>
        <begin position="68"/>
        <end position="112"/>
    </location>
</feature>
<protein>
    <recommendedName>
        <fullName evidence="3">DUF7923 domain-containing protein</fullName>
    </recommendedName>
</protein>
<feature type="compositionally biased region" description="Low complexity" evidence="2">
    <location>
        <begin position="14"/>
        <end position="23"/>
    </location>
</feature>
<feature type="coiled-coil region" evidence="1">
    <location>
        <begin position="322"/>
        <end position="412"/>
    </location>
</feature>
<feature type="compositionally biased region" description="Acidic residues" evidence="2">
    <location>
        <begin position="93"/>
        <end position="103"/>
    </location>
</feature>
<keyword evidence="1" id="KW-0175">Coiled coil</keyword>
<feature type="region of interest" description="Disordered" evidence="2">
    <location>
        <begin position="605"/>
        <end position="820"/>
    </location>
</feature>
<dbReference type="Pfam" id="PF25540">
    <property type="entry name" value="DUF7923"/>
    <property type="match status" value="1"/>
</dbReference>
<feature type="domain" description="DUF7923" evidence="3">
    <location>
        <begin position="412"/>
        <end position="570"/>
    </location>
</feature>
<feature type="compositionally biased region" description="Basic and acidic residues" evidence="2">
    <location>
        <begin position="905"/>
        <end position="917"/>
    </location>
</feature>
<feature type="region of interest" description="Disordered" evidence="2">
    <location>
        <begin position="1"/>
        <end position="53"/>
    </location>
</feature>
<reference evidence="4" key="1">
    <citation type="submission" date="2023-10" db="EMBL/GenBank/DDBJ databases">
        <authorList>
            <person name="Noh H."/>
        </authorList>
    </citation>
    <scope>NUCLEOTIDE SEQUENCE</scope>
    <source>
        <strain evidence="4">DUCC4014</strain>
    </source>
</reference>
<feature type="compositionally biased region" description="Basic residues" evidence="2">
    <location>
        <begin position="791"/>
        <end position="800"/>
    </location>
</feature>
<feature type="compositionally biased region" description="Polar residues" evidence="2">
    <location>
        <begin position="726"/>
        <end position="737"/>
    </location>
</feature>
<feature type="compositionally biased region" description="Basic and acidic residues" evidence="2">
    <location>
        <begin position="674"/>
        <end position="706"/>
    </location>
</feature>
<feature type="compositionally biased region" description="Polar residues" evidence="2">
    <location>
        <begin position="614"/>
        <end position="627"/>
    </location>
</feature>
<dbReference type="PANTHER" id="PTHR37543">
    <property type="entry name" value="CCCH ZINC FINGER DNA BINDING PROTEIN (AFU_ORTHOLOGUE AFUA_5G12760)"/>
    <property type="match status" value="1"/>
</dbReference>
<evidence type="ECO:0000313" key="5">
    <source>
        <dbReference type="Proteomes" id="UP000827549"/>
    </source>
</evidence>
<gene>
    <name evidence="4" type="ORF">LOC62_01G000433</name>
</gene>
<dbReference type="RefSeq" id="XP_062622849.1">
    <property type="nucleotide sequence ID" value="XM_062766865.1"/>
</dbReference>
<dbReference type="EMBL" id="CP086714">
    <property type="protein sequence ID" value="WOO76817.1"/>
    <property type="molecule type" value="Genomic_DNA"/>
</dbReference>